<keyword evidence="7" id="KW-1133">Transmembrane helix</keyword>
<keyword evidence="7" id="KW-0472">Membrane</keyword>
<dbReference type="SUPFAM" id="SSF48264">
    <property type="entry name" value="Cytochrome P450"/>
    <property type="match status" value="1"/>
</dbReference>
<dbReference type="PANTHER" id="PTHR24305">
    <property type="entry name" value="CYTOCHROME P450"/>
    <property type="match status" value="1"/>
</dbReference>
<keyword evidence="4" id="KW-0479">Metal-binding</keyword>
<comment type="caution">
    <text evidence="8">The sequence shown here is derived from an EMBL/GenBank/DDBJ whole genome shotgun (WGS) entry which is preliminary data.</text>
</comment>
<comment type="cofactor">
    <cofactor evidence="1">
        <name>heme</name>
        <dbReference type="ChEBI" id="CHEBI:30413"/>
    </cofactor>
</comment>
<keyword evidence="5" id="KW-0408">Iron</keyword>
<dbReference type="InterPro" id="IPR002403">
    <property type="entry name" value="Cyt_P450_E_grp-IV"/>
</dbReference>
<organism evidence="8 9">
    <name type="scientific">Diaporthe vaccinii</name>
    <dbReference type="NCBI Taxonomy" id="105482"/>
    <lineage>
        <taxon>Eukaryota</taxon>
        <taxon>Fungi</taxon>
        <taxon>Dikarya</taxon>
        <taxon>Ascomycota</taxon>
        <taxon>Pezizomycotina</taxon>
        <taxon>Sordariomycetes</taxon>
        <taxon>Sordariomycetidae</taxon>
        <taxon>Diaporthales</taxon>
        <taxon>Diaporthaceae</taxon>
        <taxon>Diaporthe</taxon>
        <taxon>Diaporthe eres species complex</taxon>
    </lineage>
</organism>
<keyword evidence="3" id="KW-0349">Heme</keyword>
<dbReference type="Proteomes" id="UP001600888">
    <property type="component" value="Unassembled WGS sequence"/>
</dbReference>
<evidence type="ECO:0000256" key="2">
    <source>
        <dbReference type="ARBA" id="ARBA00010617"/>
    </source>
</evidence>
<dbReference type="Gene3D" id="1.10.630.10">
    <property type="entry name" value="Cytochrome P450"/>
    <property type="match status" value="1"/>
</dbReference>
<dbReference type="PANTHER" id="PTHR24305:SF232">
    <property type="entry name" value="P450, PUTATIVE (EUROFUNG)-RELATED"/>
    <property type="match status" value="1"/>
</dbReference>
<evidence type="ECO:0000256" key="7">
    <source>
        <dbReference type="SAM" id="Phobius"/>
    </source>
</evidence>
<dbReference type="InterPro" id="IPR050121">
    <property type="entry name" value="Cytochrome_P450_monoxygenase"/>
</dbReference>
<evidence type="ECO:0000256" key="4">
    <source>
        <dbReference type="ARBA" id="ARBA00022723"/>
    </source>
</evidence>
<keyword evidence="6" id="KW-0503">Monooxygenase</keyword>
<accession>A0ABR4DUL8</accession>
<dbReference type="PRINTS" id="PR00465">
    <property type="entry name" value="EP450IV"/>
</dbReference>
<dbReference type="CDD" id="cd11060">
    <property type="entry name" value="CYP57A1-like"/>
    <property type="match status" value="1"/>
</dbReference>
<proteinExistence type="inferred from homology"/>
<dbReference type="Pfam" id="PF00067">
    <property type="entry name" value="p450"/>
    <property type="match status" value="1"/>
</dbReference>
<protein>
    <recommendedName>
        <fullName evidence="10">Cytochrome P450</fullName>
    </recommendedName>
</protein>
<evidence type="ECO:0000256" key="1">
    <source>
        <dbReference type="ARBA" id="ARBA00001971"/>
    </source>
</evidence>
<keyword evidence="7" id="KW-0812">Transmembrane</keyword>
<comment type="similarity">
    <text evidence="2">Belongs to the cytochrome P450 family.</text>
</comment>
<dbReference type="EMBL" id="JBAWTH010000173">
    <property type="protein sequence ID" value="KAL2273780.1"/>
    <property type="molecule type" value="Genomic_DNA"/>
</dbReference>
<keyword evidence="9" id="KW-1185">Reference proteome</keyword>
<evidence type="ECO:0000313" key="9">
    <source>
        <dbReference type="Proteomes" id="UP001600888"/>
    </source>
</evidence>
<evidence type="ECO:0008006" key="10">
    <source>
        <dbReference type="Google" id="ProtNLM"/>
    </source>
</evidence>
<sequence length="575" mass="64549">MMTATESHGCPSDSSRNVLHSDDAPELWVWQVVAGGSAALHQRQPNQDVIMIITKAPQHCSHTTTRPNKLRNTEQAKASLEKRLAASTLVNSWPALIVAGLVLLITVIIYRRHFSPLKDIPGPFWASFSRLWHIRITLDGNQNEQLTQAHEKYGHFVRLASNEVSVSHPDAIRRVLLAPLKKGDMYKMSTFPDWRYQNPMSIVDPKRKVELSKQFASGYTLTNALKSEEAMDGLVARLLEWMDKSAASQEPMELDRYVTFLTFDLLGEVLFSKPFGYVAAGEDIGGSIATNLRLVGTHAVASHFRAVQLAALNPLTSRLLPWGHLFNTAFRALAERRASPDARFDVVAHWLRTAAEHPDRLTERDILANATANVGAGSDTVSCAAQSFLYHMTRRPELWRRARDEIRASQGADGSCRSRVIQYNDAVKLPFFQACLKEALRIHNPVPMGLPRVAPKGGLRIGETTLPEGTTVSVSPWVIHHSKEIFGPDALEFNPDRWLGPDASRLDKYWCPFGAGYMSCPGQNFAKMELSKTLATIVRDYDLRLVDPARSWKWKAWFTMVPYDWPVYVRKSTLS</sequence>
<evidence type="ECO:0000256" key="3">
    <source>
        <dbReference type="ARBA" id="ARBA00022617"/>
    </source>
</evidence>
<reference evidence="8 9" key="1">
    <citation type="submission" date="2024-03" db="EMBL/GenBank/DDBJ databases">
        <title>A high-quality draft genome sequence of Diaporthe vaccinii, a causative agent of upright dieback and viscid rot disease in cranberry plants.</title>
        <authorList>
            <person name="Sarrasin M."/>
            <person name="Lang B.F."/>
            <person name="Burger G."/>
        </authorList>
    </citation>
    <scope>NUCLEOTIDE SEQUENCE [LARGE SCALE GENOMIC DNA]</scope>
    <source>
        <strain evidence="8 9">IS7</strain>
    </source>
</reference>
<name>A0ABR4DUL8_9PEZI</name>
<gene>
    <name evidence="8" type="ORF">FJTKL_04101</name>
</gene>
<dbReference type="PRINTS" id="PR00385">
    <property type="entry name" value="P450"/>
</dbReference>
<dbReference type="InterPro" id="IPR036396">
    <property type="entry name" value="Cyt_P450_sf"/>
</dbReference>
<feature type="transmembrane region" description="Helical" evidence="7">
    <location>
        <begin position="92"/>
        <end position="110"/>
    </location>
</feature>
<evidence type="ECO:0000313" key="8">
    <source>
        <dbReference type="EMBL" id="KAL2273780.1"/>
    </source>
</evidence>
<dbReference type="InterPro" id="IPR001128">
    <property type="entry name" value="Cyt_P450"/>
</dbReference>
<evidence type="ECO:0000256" key="5">
    <source>
        <dbReference type="ARBA" id="ARBA00023004"/>
    </source>
</evidence>
<keyword evidence="6" id="KW-0560">Oxidoreductase</keyword>
<evidence type="ECO:0000256" key="6">
    <source>
        <dbReference type="ARBA" id="ARBA00023033"/>
    </source>
</evidence>